<keyword evidence="2" id="KW-1185">Reference proteome</keyword>
<reference evidence="1 2" key="1">
    <citation type="submission" date="2017-06" db="EMBL/GenBank/DDBJ databases">
        <authorList>
            <consortium name="Pathogen Informatics"/>
        </authorList>
    </citation>
    <scope>NUCLEOTIDE SEQUENCE [LARGE SCALE GENOMIC DNA]</scope>
    <source>
        <strain evidence="1 2">NCTC13490</strain>
    </source>
</reference>
<dbReference type="AlphaFoldDB" id="A0A239X9M1"/>
<evidence type="ECO:0000313" key="2">
    <source>
        <dbReference type="Proteomes" id="UP000215196"/>
    </source>
</evidence>
<dbReference type="PROSITE" id="PS51257">
    <property type="entry name" value="PROKAR_LIPOPROTEIN"/>
    <property type="match status" value="1"/>
</dbReference>
<dbReference type="RefSeq" id="WP_095071269.1">
    <property type="nucleotide sequence ID" value="NZ_CALTUO010000030.1"/>
</dbReference>
<dbReference type="KEGG" id="ctak:4412677_01134"/>
<sequence>MKKLFSFLMIALVGFLVVSCTSDSRDDSPDNDTYPLVYDLTASFQSVNGKYVISKSFNAIPSTDVILVYRKSGVDGANAVWQQIPRTLFLPEGELDYDFDFTRQDFAIYAGGNIDIAAQNAAFKNSYLNNQTFRVVFVPAAATGRANVDYSNYEEVIKYYNIDDSKVGKL</sequence>
<dbReference type="EMBL" id="LT906465">
    <property type="protein sequence ID" value="SNV42738.1"/>
    <property type="molecule type" value="Genomic_DNA"/>
</dbReference>
<organism evidence="1 2">
    <name type="scientific">Chryseobacterium taklimakanense</name>
    <dbReference type="NCBI Taxonomy" id="536441"/>
    <lineage>
        <taxon>Bacteria</taxon>
        <taxon>Pseudomonadati</taxon>
        <taxon>Bacteroidota</taxon>
        <taxon>Flavobacteriia</taxon>
        <taxon>Flavobacteriales</taxon>
        <taxon>Weeksellaceae</taxon>
        <taxon>Chryseobacterium group</taxon>
        <taxon>Chryseobacterium</taxon>
    </lineage>
</organism>
<protein>
    <submittedName>
        <fullName evidence="1">Uncharacterized protein</fullName>
    </submittedName>
</protein>
<name>A0A239X9M1_9FLAO</name>
<proteinExistence type="predicted"/>
<evidence type="ECO:0000313" key="1">
    <source>
        <dbReference type="EMBL" id="SNV42738.1"/>
    </source>
</evidence>
<dbReference type="Proteomes" id="UP000215196">
    <property type="component" value="Chromosome 1"/>
</dbReference>
<accession>A0A239X9M1</accession>
<gene>
    <name evidence="1" type="ORF">SAMEA4412677_01134</name>
</gene>
<dbReference type="OrthoDB" id="1524444at2"/>